<evidence type="ECO:0008006" key="4">
    <source>
        <dbReference type="Google" id="ProtNLM"/>
    </source>
</evidence>
<reference evidence="3" key="1">
    <citation type="journal article" date="2021" name="Microbiol. Resour. Announc.">
        <title>LGAAP: Leishmaniinae Genome Assembly and Annotation Pipeline.</title>
        <authorList>
            <person name="Almutairi H."/>
            <person name="Urbaniak M.D."/>
            <person name="Bates M.D."/>
            <person name="Jariyapan N."/>
            <person name="Kwakye-Nuako G."/>
            <person name="Thomaz-Soccol V."/>
            <person name="Al-Salem W.S."/>
            <person name="Dillon R.J."/>
            <person name="Bates P.A."/>
            <person name="Gatherer D."/>
        </authorList>
    </citation>
    <scope>NUCLEOTIDE SEQUENCE [LARGE SCALE GENOMIC DNA]</scope>
</reference>
<name>A0A836GX75_9TRYP</name>
<reference evidence="3" key="2">
    <citation type="journal article" date="2021" name="Sci. Data">
        <title>Chromosome-scale genome sequencing, assembly and annotation of six genomes from subfamily Leishmaniinae.</title>
        <authorList>
            <person name="Almutairi H."/>
            <person name="Urbaniak M.D."/>
            <person name="Bates M.D."/>
            <person name="Jariyapan N."/>
            <person name="Kwakye-Nuako G."/>
            <person name="Thomaz Soccol V."/>
            <person name="Al-Salem W.S."/>
            <person name="Dillon R.J."/>
            <person name="Bates P.A."/>
            <person name="Gatherer D."/>
        </authorList>
    </citation>
    <scope>NUCLEOTIDE SEQUENCE [LARGE SCALE GENOMIC DNA]</scope>
</reference>
<protein>
    <recommendedName>
        <fullName evidence="4">CFA20 domain-containing protein</fullName>
    </recommendedName>
</protein>
<feature type="region of interest" description="Disordered" evidence="1">
    <location>
        <begin position="102"/>
        <end position="125"/>
    </location>
</feature>
<feature type="region of interest" description="Disordered" evidence="1">
    <location>
        <begin position="569"/>
        <end position="655"/>
    </location>
</feature>
<feature type="region of interest" description="Disordered" evidence="1">
    <location>
        <begin position="736"/>
        <end position="786"/>
    </location>
</feature>
<feature type="compositionally biased region" description="Polar residues" evidence="1">
    <location>
        <begin position="615"/>
        <end position="635"/>
    </location>
</feature>
<organism evidence="2 3">
    <name type="scientific">Leishmania orientalis</name>
    <dbReference type="NCBI Taxonomy" id="2249476"/>
    <lineage>
        <taxon>Eukaryota</taxon>
        <taxon>Discoba</taxon>
        <taxon>Euglenozoa</taxon>
        <taxon>Kinetoplastea</taxon>
        <taxon>Metakinetoplastina</taxon>
        <taxon>Trypanosomatida</taxon>
        <taxon>Trypanosomatidae</taxon>
        <taxon>Leishmaniinae</taxon>
        <taxon>Leishmania</taxon>
    </lineage>
</organism>
<feature type="region of interest" description="Disordered" evidence="1">
    <location>
        <begin position="1100"/>
        <end position="1135"/>
    </location>
</feature>
<feature type="compositionally biased region" description="Low complexity" evidence="1">
    <location>
        <begin position="333"/>
        <end position="344"/>
    </location>
</feature>
<dbReference type="KEGG" id="loi:92362719"/>
<feature type="compositionally biased region" description="Polar residues" evidence="1">
    <location>
        <begin position="1305"/>
        <end position="1322"/>
    </location>
</feature>
<feature type="compositionally biased region" description="Basic and acidic residues" evidence="1">
    <location>
        <begin position="636"/>
        <end position="649"/>
    </location>
</feature>
<proteinExistence type="predicted"/>
<accession>A0A836GX75</accession>
<feature type="compositionally biased region" description="Polar residues" evidence="1">
    <location>
        <begin position="1238"/>
        <end position="1254"/>
    </location>
</feature>
<feature type="compositionally biased region" description="Polar residues" evidence="1">
    <location>
        <begin position="107"/>
        <end position="116"/>
    </location>
</feature>
<feature type="region of interest" description="Disordered" evidence="1">
    <location>
        <begin position="328"/>
        <end position="347"/>
    </location>
</feature>
<comment type="caution">
    <text evidence="2">The sequence shown here is derived from an EMBL/GenBank/DDBJ whole genome shotgun (WGS) entry which is preliminary data.</text>
</comment>
<dbReference type="RefSeq" id="XP_067064159.1">
    <property type="nucleotide sequence ID" value="XM_067208785.1"/>
</dbReference>
<evidence type="ECO:0000313" key="3">
    <source>
        <dbReference type="Proteomes" id="UP000674143"/>
    </source>
</evidence>
<feature type="region of interest" description="Disordered" evidence="1">
    <location>
        <begin position="667"/>
        <end position="716"/>
    </location>
</feature>
<evidence type="ECO:0000313" key="2">
    <source>
        <dbReference type="EMBL" id="KAG5481799.1"/>
    </source>
</evidence>
<sequence length="1459" mass="152005">MNAYFFSHNSFLPPSSPPLVHKTAISAGVPRQGPRQSQQRQELTPVHQDVRRLYGKGEERSIGSNSDLASQQHHETGYATMSNAATPPAALRVESAAMGMKRLPNGTHASPSLRSTSPAASVVSAPPHRTAPCLVLFSPRGPRPLEGLKTVTLARPGDAAAVAPGRGHLRTRGASLNRLSAGSSPTLSAAEVAALDPAAGRCIAKHATVSAAAREYGPSSSGIRCVYDRDTRSQLLHIAPGTEVDFSSCMRLPALTVAPASAAGAAATPVLLAATALHTILAVQFCVAAPILSTAVHRTGASRPQLPASPCPPPGSFHIELVLRTGASSNTAGRRGSTNGSSSSGIGGGYRLRFTNTGHNAQRHTHHTKIPLQCVRTAQWVQLFLDLEALLQSCQAAGAVVAGGPHCRLQQLRIGSCGSAASTGGIYVRRIIAARGLPLPHPAIDHLFSGDGTRGKVVVMARPVGSEKEMARNAGEEGRSSRQGLETLQQCSGSCWVTPEALRLPAEVGESLHVFVRTGDEYILSEAPALPAPAEAPSLEDEVHARGRDDAEEATQARWRVSNCAGEVSKGTTGWASDATHDAARRRAPQAAKEAVAEPRTSSSAVLPLHHSQRRQSNAYPLQSPSFCTSYQSNPEGKDAAPRKLERQPKPSSVQHHTALELLRMRDHQTRSKPQPVHQLARSGAAARASTPDDPQSSRFSSSASPSSSSDGASYLSASDDAEMFVVREVSAAEQLAPATPPQYPANQLMTGKPPLRRTQPQPPVATEVRHDKKNEEHMGKEVEGEPVRKDAALEDAGEAGFSACAAVGAASLLSSASNSTALTTTATTPEASVLSDVSYSFAVELMEEMGERVRRIHMVLAGANEEAAAACAAATSTVAQPVVKSPSSRHATRPSLFISQGARPSVSTAIPTALSPLEPPPPLTDAPETDSPSLPLSAPVQTAPDDLMKAVLSDPSSDAVGATTAIPSTPSKPPTAVMETAKCDSVLRVEVEDGTATALPTQEDTNAILELWSSAEMPLRLPAPSQPPAAAAAQCAPLAGRLRAHQTAFSLPPSAASFSHVDGGDNGGVGGVPSGAISPPASAATSWTFQSASLTQQTPSVLRLPTTPGAVGEPLPRAGGASANYSIGAKKDMRQPPLRQALQPLTVSHTPATEVLATIIPPSKSSSGQVTKAVVWRRPVPVPGHSPFVGDATQRALQDEVRLTDTPLSRLAGVPGAGNAGARRMVAWSARQNADPNFSGTHTSLSAAVSSHSGAAPHQGSRQVFINATQLSVGTHVPPPPPSGRSFSTVSSFHMWLPSSSMHTFSASRGRYPSTTTPSSGRNRHVDPPSGSSSGAGGGPPPPRLSIAAAPYSARLPLTPLSAVHMPGDAIDTTEPISSAEAAIGKSPLAQQQQQTLDFPVAALSRDTPHHASAHHRDALPSAVTPPTKFSGEEGRYMYDCVLQCYLDLKTNSYVDKV</sequence>
<feature type="region of interest" description="Disordered" evidence="1">
    <location>
        <begin position="1305"/>
        <end position="1348"/>
    </location>
</feature>
<keyword evidence="3" id="KW-1185">Reference proteome</keyword>
<dbReference type="GeneID" id="92362719"/>
<feature type="compositionally biased region" description="Basic and acidic residues" evidence="1">
    <location>
        <begin position="768"/>
        <end position="786"/>
    </location>
</feature>
<evidence type="ECO:0000256" key="1">
    <source>
        <dbReference type="SAM" id="MobiDB-lite"/>
    </source>
</evidence>
<dbReference type="Proteomes" id="UP000674143">
    <property type="component" value="Unassembled WGS sequence"/>
</dbReference>
<feature type="region of interest" description="Disordered" evidence="1">
    <location>
        <begin position="884"/>
        <end position="941"/>
    </location>
</feature>
<gene>
    <name evidence="2" type="ORF">LSCM4_06874</name>
</gene>
<feature type="compositionally biased region" description="Low complexity" evidence="1">
    <location>
        <begin position="692"/>
        <end position="716"/>
    </location>
</feature>
<dbReference type="EMBL" id="JAFHLR010000017">
    <property type="protein sequence ID" value="KAG5481799.1"/>
    <property type="molecule type" value="Genomic_DNA"/>
</dbReference>
<feature type="region of interest" description="Disordered" evidence="1">
    <location>
        <begin position="1238"/>
        <end position="1261"/>
    </location>
</feature>